<feature type="signal peptide" evidence="1">
    <location>
        <begin position="1"/>
        <end position="20"/>
    </location>
</feature>
<keyword evidence="1" id="KW-0732">Signal</keyword>
<dbReference type="Proteomes" id="UP001377972">
    <property type="component" value="Unassembled WGS sequence"/>
</dbReference>
<evidence type="ECO:0000256" key="1">
    <source>
        <dbReference type="SAM" id="SignalP"/>
    </source>
</evidence>
<dbReference type="Proteomes" id="UP000050378">
    <property type="component" value="Unassembled WGS sequence"/>
</dbReference>
<proteinExistence type="predicted"/>
<evidence type="ECO:0000313" key="5">
    <source>
        <dbReference type="Proteomes" id="UP001377972"/>
    </source>
</evidence>
<dbReference type="Pfam" id="PF11220">
    <property type="entry name" value="DUF3015"/>
    <property type="match status" value="1"/>
</dbReference>
<keyword evidence="5" id="KW-1185">Reference proteome</keyword>
<dbReference type="OrthoDB" id="334910at2"/>
<sequence length="160" mass="16701">MKKIIAISALTLLPLSNAMADQDIGCGLGSQLFAGQEGKVVKVLGATTNGTSGNQTFGITFGTLGCDGTGTVTASTKVATFIDGNMEQLARDMSRGEGESLDTLAEVWGVQAQDKAAFNKLVQAQFTHVFTSENVTSQTVLENLNNLVASDSQLSSYTLS</sequence>
<gene>
    <name evidence="2" type="ORF">AOG27_06595</name>
    <name evidence="3" type="ORF">PQI24_05175</name>
</gene>
<dbReference type="EMBL" id="JAQPZS010000003">
    <property type="protein sequence ID" value="MEJ6495410.1"/>
    <property type="molecule type" value="Genomic_DNA"/>
</dbReference>
<reference evidence="3 5" key="2">
    <citation type="submission" date="2023-01" db="EMBL/GenBank/DDBJ databases">
        <title>Trichodesmium-associated heterotrophic epibiont bacteria.</title>
        <authorList>
            <person name="Cleveland C.S."/>
            <person name="Webb E.A."/>
        </authorList>
    </citation>
    <scope>NUCLEOTIDE SEQUENCE [LARGE SCALE GENOMIC DNA]</scope>
    <source>
        <strain evidence="3 5">USCH2</strain>
    </source>
</reference>
<dbReference type="InterPro" id="IPR021383">
    <property type="entry name" value="DUF3015"/>
</dbReference>
<evidence type="ECO:0000313" key="4">
    <source>
        <dbReference type="Proteomes" id="UP000050378"/>
    </source>
</evidence>
<reference evidence="2 4" key="1">
    <citation type="submission" date="2015-09" db="EMBL/GenBank/DDBJ databases">
        <title>Draft Genome Sequence of Pseudoalteromonas lipolytica UCD-48B.</title>
        <authorList>
            <person name="Krusor M."/>
            <person name="Coil D.A."/>
            <person name="Lang J.M."/>
            <person name="Eisen J.A."/>
            <person name="Alexiev A."/>
        </authorList>
    </citation>
    <scope>NUCLEOTIDE SEQUENCE [LARGE SCALE GENOMIC DNA]</scope>
    <source>
        <strain evidence="2 4">UCD-48B</strain>
    </source>
</reference>
<organism evidence="2 4">
    <name type="scientific">Pseudoalteromonas lipolytica</name>
    <dbReference type="NCBI Taxonomy" id="570156"/>
    <lineage>
        <taxon>Bacteria</taxon>
        <taxon>Pseudomonadati</taxon>
        <taxon>Pseudomonadota</taxon>
        <taxon>Gammaproteobacteria</taxon>
        <taxon>Alteromonadales</taxon>
        <taxon>Pseudoalteromonadaceae</taxon>
        <taxon>Pseudoalteromonas</taxon>
    </lineage>
</organism>
<protein>
    <submittedName>
        <fullName evidence="3">DUF3015 domain-containing protein</fullName>
    </submittedName>
</protein>
<name>A0A0P7EHF8_9GAMM</name>
<comment type="caution">
    <text evidence="2">The sequence shown here is derived from an EMBL/GenBank/DDBJ whole genome shotgun (WGS) entry which is preliminary data.</text>
</comment>
<dbReference type="STRING" id="570156.AOG27_06595"/>
<evidence type="ECO:0000313" key="2">
    <source>
        <dbReference type="EMBL" id="KPM84553.1"/>
    </source>
</evidence>
<accession>A0A0P7EHF8</accession>
<feature type="chain" id="PRO_5006138489" evidence="1">
    <location>
        <begin position="21"/>
        <end position="160"/>
    </location>
</feature>
<dbReference type="PATRIC" id="fig|570156.3.peg.2312"/>
<dbReference type="RefSeq" id="WP_054552216.1">
    <property type="nucleotide sequence ID" value="NZ_JAQPZS010000003.1"/>
</dbReference>
<evidence type="ECO:0000313" key="3">
    <source>
        <dbReference type="EMBL" id="MEJ6495410.1"/>
    </source>
</evidence>
<dbReference type="AlphaFoldDB" id="A0A0P7EHF8"/>
<dbReference type="EMBL" id="LJTC01000003">
    <property type="protein sequence ID" value="KPM84553.1"/>
    <property type="molecule type" value="Genomic_DNA"/>
</dbReference>